<sequence length="486" mass="53978">MASTRQKTFRLRGVPLGRSKADTETLLKHAMKLDDSTEITVRSLALDPQRRKEQVATLDFSNTPSSLRSHSGPWIFPIADDDAVLTESARDLRTLTLDTAFDGLTPLHSDKDSNCIVDCVAVTGLNAHAFGSFKARGGSFMWLRDKLPDDFQRARIFTYGYDTQLVGSDSFQSISDLATSFCHTLHAMRSQPGGRRRSLVIMAHSLGGILVKQALIQMSDSAEKSYRDILHRALKGIVFFGVPNQGMNISSLLPMVGSNANLHLLSTLGDKFNATFLHSPFLQDQAQRFQAILDHAPPHHPFTQTRATPLVSFYETKLSPTAVEGADGQWRMAGPPAVLVSKESATHGRPYGHDVVPVDKTHSELVKFDGPGDAVYALVLHQLVGMRRRGAWDRLHDRARRALWRAGTILFWFVFAVGVTLWLGAFGSMLFGAVLRPSKPEKPQETQEPQPEPTWQDMVCQKLPNCVPGFTIVTWEDGTQWTCQRC</sequence>
<dbReference type="InterPro" id="IPR029058">
    <property type="entry name" value="AB_hydrolase_fold"/>
</dbReference>
<evidence type="ECO:0000313" key="8">
    <source>
        <dbReference type="EMBL" id="KAF4302999.1"/>
    </source>
</evidence>
<proteinExistence type="predicted"/>
<keyword evidence="6 7" id="KW-0472">Membrane</keyword>
<dbReference type="AlphaFoldDB" id="A0A8H4ILE7"/>
<dbReference type="EMBL" id="WWBZ02000062">
    <property type="protein sequence ID" value="KAF4302999.1"/>
    <property type="molecule type" value="Genomic_DNA"/>
</dbReference>
<feature type="transmembrane region" description="Helical" evidence="7">
    <location>
        <begin position="409"/>
        <end position="435"/>
    </location>
</feature>
<keyword evidence="9" id="KW-1185">Reference proteome</keyword>
<organism evidence="8 9">
    <name type="scientific">Botryosphaeria dothidea</name>
    <dbReference type="NCBI Taxonomy" id="55169"/>
    <lineage>
        <taxon>Eukaryota</taxon>
        <taxon>Fungi</taxon>
        <taxon>Dikarya</taxon>
        <taxon>Ascomycota</taxon>
        <taxon>Pezizomycotina</taxon>
        <taxon>Dothideomycetes</taxon>
        <taxon>Dothideomycetes incertae sedis</taxon>
        <taxon>Botryosphaeriales</taxon>
        <taxon>Botryosphaeriaceae</taxon>
        <taxon>Botryosphaeria</taxon>
    </lineage>
</organism>
<dbReference type="GO" id="GO:0016020">
    <property type="term" value="C:membrane"/>
    <property type="evidence" value="ECO:0007669"/>
    <property type="project" value="UniProtKB-SubCell"/>
</dbReference>
<reference evidence="8" key="1">
    <citation type="submission" date="2020-04" db="EMBL/GenBank/DDBJ databases">
        <title>Genome Assembly and Annotation of Botryosphaeria dothidea sdau 11-99, a Latent Pathogen of Apple Fruit Ring Rot in China.</title>
        <authorList>
            <person name="Yu C."/>
            <person name="Diao Y."/>
            <person name="Lu Q."/>
            <person name="Zhao J."/>
            <person name="Cui S."/>
            <person name="Peng C."/>
            <person name="He B."/>
            <person name="Liu H."/>
        </authorList>
    </citation>
    <scope>NUCLEOTIDE SEQUENCE [LARGE SCALE GENOMIC DNA]</scope>
    <source>
        <strain evidence="8">Sdau11-99</strain>
    </source>
</reference>
<accession>A0A8H4ILE7</accession>
<dbReference type="GO" id="GO:0005739">
    <property type="term" value="C:mitochondrion"/>
    <property type="evidence" value="ECO:0007669"/>
    <property type="project" value="UniProtKB-SubCell"/>
</dbReference>
<comment type="caution">
    <text evidence="8">The sequence shown here is derived from an EMBL/GenBank/DDBJ whole genome shotgun (WGS) entry which is preliminary data.</text>
</comment>
<keyword evidence="5" id="KW-0496">Mitochondrion</keyword>
<gene>
    <name evidence="8" type="ORF">GTA08_BOTSDO08663</name>
</gene>
<evidence type="ECO:0000256" key="3">
    <source>
        <dbReference type="ARBA" id="ARBA00004370"/>
    </source>
</evidence>
<dbReference type="PANTHER" id="PTHR48182">
    <property type="entry name" value="PROTEIN SERAC1"/>
    <property type="match status" value="1"/>
</dbReference>
<dbReference type="PANTHER" id="PTHR48182:SF2">
    <property type="entry name" value="PROTEIN SERAC1"/>
    <property type="match status" value="1"/>
</dbReference>
<dbReference type="OrthoDB" id="1658288at2759"/>
<dbReference type="Gene3D" id="3.40.50.1820">
    <property type="entry name" value="alpha/beta hydrolase"/>
    <property type="match status" value="1"/>
</dbReference>
<dbReference type="GO" id="GO:0005783">
    <property type="term" value="C:endoplasmic reticulum"/>
    <property type="evidence" value="ECO:0007669"/>
    <property type="project" value="UniProtKB-SubCell"/>
</dbReference>
<dbReference type="Proteomes" id="UP000572817">
    <property type="component" value="Unassembled WGS sequence"/>
</dbReference>
<evidence type="ECO:0008006" key="10">
    <source>
        <dbReference type="Google" id="ProtNLM"/>
    </source>
</evidence>
<name>A0A8H4ILE7_9PEZI</name>
<evidence type="ECO:0000256" key="1">
    <source>
        <dbReference type="ARBA" id="ARBA00004173"/>
    </source>
</evidence>
<dbReference type="InterPro" id="IPR052374">
    <property type="entry name" value="SERAC1"/>
</dbReference>
<comment type="subcellular location">
    <subcellularLocation>
        <location evidence="2">Endoplasmic reticulum</location>
    </subcellularLocation>
    <subcellularLocation>
        <location evidence="3">Membrane</location>
    </subcellularLocation>
    <subcellularLocation>
        <location evidence="1">Mitochondrion</location>
    </subcellularLocation>
</comment>
<evidence type="ECO:0000256" key="7">
    <source>
        <dbReference type="SAM" id="Phobius"/>
    </source>
</evidence>
<evidence type="ECO:0000313" key="9">
    <source>
        <dbReference type="Proteomes" id="UP000572817"/>
    </source>
</evidence>
<dbReference type="SUPFAM" id="SSF53474">
    <property type="entry name" value="alpha/beta-Hydrolases"/>
    <property type="match status" value="1"/>
</dbReference>
<evidence type="ECO:0000256" key="2">
    <source>
        <dbReference type="ARBA" id="ARBA00004240"/>
    </source>
</evidence>
<evidence type="ECO:0000256" key="6">
    <source>
        <dbReference type="ARBA" id="ARBA00023136"/>
    </source>
</evidence>
<evidence type="ECO:0000256" key="5">
    <source>
        <dbReference type="ARBA" id="ARBA00023128"/>
    </source>
</evidence>
<evidence type="ECO:0000256" key="4">
    <source>
        <dbReference type="ARBA" id="ARBA00022824"/>
    </source>
</evidence>
<protein>
    <recommendedName>
        <fullName evidence="10">DUF676 domain-containing protein</fullName>
    </recommendedName>
</protein>
<keyword evidence="7" id="KW-1133">Transmembrane helix</keyword>
<keyword evidence="7" id="KW-0812">Transmembrane</keyword>
<keyword evidence="4" id="KW-0256">Endoplasmic reticulum</keyword>